<dbReference type="EMBL" id="FLRE01003294">
    <property type="protein sequence ID" value="SBT59397.1"/>
    <property type="molecule type" value="Genomic_DNA"/>
</dbReference>
<evidence type="ECO:0000256" key="1">
    <source>
        <dbReference type="SAM" id="SignalP"/>
    </source>
</evidence>
<dbReference type="AlphaFoldDB" id="A0A1A9AT03"/>
<evidence type="ECO:0008006" key="4">
    <source>
        <dbReference type="Google" id="ProtNLM"/>
    </source>
</evidence>
<protein>
    <recommendedName>
        <fullName evidence="4">PIR Superfamily Protein</fullName>
    </recommendedName>
</protein>
<reference evidence="3" key="1">
    <citation type="submission" date="2016-05" db="EMBL/GenBank/DDBJ databases">
        <authorList>
            <person name="Naeem Raeece"/>
        </authorList>
    </citation>
    <scope>NUCLEOTIDE SEQUENCE [LARGE SCALE GENOMIC DNA]</scope>
</reference>
<feature type="chain" id="PRO_5008383556" description="PIR Superfamily Protein" evidence="1">
    <location>
        <begin position="17"/>
        <end position="73"/>
    </location>
</feature>
<sequence length="73" mass="8387">MKSIFHLIRYPLVCFATFGNLLNVTILNKQNIGHYVEKEEADYFAEQTGEPSNKSTEKDTHLLSYHAVKNTLN</sequence>
<proteinExistence type="predicted"/>
<accession>A0A1A9AT03</accession>
<gene>
    <name evidence="2" type="ORF">POVWA2_095830</name>
</gene>
<name>A0A1A9AT03_PLAOA</name>
<evidence type="ECO:0000313" key="2">
    <source>
        <dbReference type="EMBL" id="SBT59397.1"/>
    </source>
</evidence>
<keyword evidence="1" id="KW-0732">Signal</keyword>
<feature type="signal peptide" evidence="1">
    <location>
        <begin position="1"/>
        <end position="16"/>
    </location>
</feature>
<dbReference type="Proteomes" id="UP000078550">
    <property type="component" value="Unassembled WGS sequence"/>
</dbReference>
<evidence type="ECO:0000313" key="3">
    <source>
        <dbReference type="Proteomes" id="UP000078550"/>
    </source>
</evidence>
<organism evidence="2 3">
    <name type="scientific">Plasmodium ovale wallikeri</name>
    <dbReference type="NCBI Taxonomy" id="864142"/>
    <lineage>
        <taxon>Eukaryota</taxon>
        <taxon>Sar</taxon>
        <taxon>Alveolata</taxon>
        <taxon>Apicomplexa</taxon>
        <taxon>Aconoidasida</taxon>
        <taxon>Haemosporida</taxon>
        <taxon>Plasmodiidae</taxon>
        <taxon>Plasmodium</taxon>
        <taxon>Plasmodium (Plasmodium)</taxon>
    </lineage>
</organism>